<organism evidence="1 2">
    <name type="scientific">Perilla frutescens var. hirtella</name>
    <name type="common">Perilla citriodora</name>
    <name type="synonym">Perilla setoyensis</name>
    <dbReference type="NCBI Taxonomy" id="608512"/>
    <lineage>
        <taxon>Eukaryota</taxon>
        <taxon>Viridiplantae</taxon>
        <taxon>Streptophyta</taxon>
        <taxon>Embryophyta</taxon>
        <taxon>Tracheophyta</taxon>
        <taxon>Spermatophyta</taxon>
        <taxon>Magnoliopsida</taxon>
        <taxon>eudicotyledons</taxon>
        <taxon>Gunneridae</taxon>
        <taxon>Pentapetalae</taxon>
        <taxon>asterids</taxon>
        <taxon>lamiids</taxon>
        <taxon>Lamiales</taxon>
        <taxon>Lamiaceae</taxon>
        <taxon>Nepetoideae</taxon>
        <taxon>Elsholtzieae</taxon>
        <taxon>Perilla</taxon>
    </lineage>
</organism>
<dbReference type="AlphaFoldDB" id="A0AAD4P335"/>
<sequence length="85" mass="8808">MAAAATPNVGNTSEFATGHPELEAWSSYAATACTGIKGKVGTGIAQDLGTPFQASSNIDFIETHLPHAVSDITQGWDGSFKFSGY</sequence>
<evidence type="ECO:0000313" key="1">
    <source>
        <dbReference type="EMBL" id="KAH6824396.1"/>
    </source>
</evidence>
<evidence type="ECO:0000313" key="2">
    <source>
        <dbReference type="Proteomes" id="UP001190926"/>
    </source>
</evidence>
<proteinExistence type="predicted"/>
<protein>
    <submittedName>
        <fullName evidence="1">Uncharacterized protein</fullName>
    </submittedName>
</protein>
<name>A0AAD4P335_PERFH</name>
<dbReference type="EMBL" id="SDAM02000350">
    <property type="protein sequence ID" value="KAH6824396.1"/>
    <property type="molecule type" value="Genomic_DNA"/>
</dbReference>
<gene>
    <name evidence="1" type="ORF">C2S53_019746</name>
</gene>
<accession>A0AAD4P335</accession>
<comment type="caution">
    <text evidence="1">The sequence shown here is derived from an EMBL/GenBank/DDBJ whole genome shotgun (WGS) entry which is preliminary data.</text>
</comment>
<dbReference type="Proteomes" id="UP001190926">
    <property type="component" value="Unassembled WGS sequence"/>
</dbReference>
<reference evidence="1 2" key="1">
    <citation type="journal article" date="2021" name="Nat. Commun.">
        <title>Incipient diploidization of the medicinal plant Perilla within 10,000 years.</title>
        <authorList>
            <person name="Zhang Y."/>
            <person name="Shen Q."/>
            <person name="Leng L."/>
            <person name="Zhang D."/>
            <person name="Chen S."/>
            <person name="Shi Y."/>
            <person name="Ning Z."/>
            <person name="Chen S."/>
        </authorList>
    </citation>
    <scope>NUCLEOTIDE SEQUENCE [LARGE SCALE GENOMIC DNA]</scope>
    <source>
        <strain evidence="2">cv. PC099</strain>
    </source>
</reference>
<keyword evidence="2" id="KW-1185">Reference proteome</keyword>